<dbReference type="WBParaSite" id="ES5_v2.g5695.t1">
    <property type="protein sequence ID" value="ES5_v2.g5695.t1"/>
    <property type="gene ID" value="ES5_v2.g5695"/>
</dbReference>
<evidence type="ECO:0000313" key="2">
    <source>
        <dbReference type="WBParaSite" id="ES5_v2.g5695.t1"/>
    </source>
</evidence>
<evidence type="ECO:0000313" key="1">
    <source>
        <dbReference type="Proteomes" id="UP000887579"/>
    </source>
</evidence>
<dbReference type="Proteomes" id="UP000887579">
    <property type="component" value="Unplaced"/>
</dbReference>
<reference evidence="2" key="1">
    <citation type="submission" date="2022-11" db="UniProtKB">
        <authorList>
            <consortium name="WormBaseParasite"/>
        </authorList>
    </citation>
    <scope>IDENTIFICATION</scope>
</reference>
<accession>A0AC34GNX3</accession>
<sequence length="1829" mass="208568">MSEEEDMVVPTGWKYVHRQSDAFLFDNADDQNTSKKFYTRIVKQHVYSKHICYLMRNEVAIERCEYRVNAAICYNGRTNDKLRSIKTDFYINDALYTKMEDNEHMKEYLVLVGDDRIMFWKVENGDCVVISVIFRIERVFSSEFGIIIERACVVGEEKFGEIPCSIYSLVHPFSEILPVIYKDSYGEDTWYAFSHQRITLIPSTFDNTGKYFLGYDIENENHYIFALRRCTPSEKTDAAKVLTSPFVLPSGSPGSNSTASFSHLRSAVLGSNKSTPSMSARRTNRDSDTPLRRSFRNRAKPLSSKAPVPELNASYVSSIYSSRSQEQSMLRNIRHTFRVFDLNGVETDELDVDYMFDCVWFEKWGIRGNTTPQNCCTPTNLTPKSILSRRDNLTPTFPTGSVNFTNKVSEENIIPSPLFHKRPIYRTPIKPVSFKSDLSSKNSIEILEEEIADLKNVNDYSNERLLAVIDELIARHRDRILQSTIPKEAKKEPRVEQPIAAKDYIKARKNIMKYYTRLMQKGIRKANKSVKAFYALLLYRKELYQVVRNEMQSKAAEYVSTRVASRFFVTTDFSGQKYLCFLLSNESIVKMLKWDFQKDLLISLSTVKAFDAVNISGNNMMAILNNSTVTLYTGDNVVGTLVTKPFRHSRHELLQFIDSYDKTIIIKAQHKKRLFVQSVLFDLDFISSPPIKKLFEAIFSTLPIEKSVQFYSSWYSVNRFGSLDNTVLCKKSFLLELPLMIEHFFSSMGLQVTGLTCMEFIYSLRRSDSTPDPKKNRKQSNDDTEEVDEPMEIVEKENIPYTFNSEELLMQSIEERRKIVISEAEGKQNYIGDDAFTLFQSFHLFFESFNIFLSNKKVKPILLEPLYVFSQIAGLQQYAQHYLLHLPVLSKLIIEIKEGTVLPNSDKASAFNAEPMVSFNMFLAQLKSRHINDPPYIPNSPHWPIRILFCALVASGKIKNLQQLKQCLGQQWQKRLNLLPAEEKALNSIIISQRTDYNTKCSRCVKLFGLSLGDIHVLNPILANTFTSLMEDLVKRLEKDLSKKKLKSFPSEEEQKRWMQLRWPTDIRSNNVIQMLDASRQILIPVRRSDDDTINREQYNLFLVSTYSKQVSKSFGRAAIGFNTICASKMSSMQIPKIELNGRVPPNHVFHEFPNGEVTKPMSDWADFMAGTAFTLSLTNHNNEKISFAWLRQWQTTHRSTAVSAGCLFAYGLAGHFKDVHVHEVHKMLLKYKKPFETISILLGAAITYRGTADLVFYRTISTHIPSFIEPTLVELKFDPIVQVASILGIGFLFQGSVHPSIANRITNEMAKETFFEGENESYRYSYVLSCGIAVGLINLGRGVDIRKAELPATTSSHEIEDRLIELLQGGKRINCTDFGRQNSGYCRVQRIGAAALGSVALPLSASACTTIDFATLHGIGVNPEPNGMHAHNNEVNRYTANSAIGTLTKESSTTRELSNVNIHLTSPAASIALALMYLKTGDKFIFQKLAVPETLPEIEMIRPDVLMLRTLCALMVDYNNILPTSEYLENLIPNVLTRFVVDFEYKIVENQWWSQNIDLNTVAEAYYYIKTGICLAIGIRYASTYNKEAAATIRHFLDEVAPLGKDYMIPKLRSYTKSTLTNSCASIVAYSLSLVMAGSGDLDTLRAIRQVRNHLPDHLAVESDSFIYAVQTFCNSALGVLFLGNARYGFSQSTEAVAMLLISSYPILSQSICDQKHYFQPLRFLWSVVTEYRHLTPVDDSTYEAVRMQAKITVVGTNEKPMILQLPSVLPPLCSIKKIVIYARDYKEVELDMSNEEDKTRLEKVLKEYFGRFPVCLKKKVFSSVFCK</sequence>
<proteinExistence type="predicted"/>
<protein>
    <submittedName>
        <fullName evidence="2">Anaphase-promoting complex subunit 1</fullName>
    </submittedName>
</protein>
<name>A0AC34GNX3_9BILA</name>
<organism evidence="1 2">
    <name type="scientific">Panagrolaimus sp. ES5</name>
    <dbReference type="NCBI Taxonomy" id="591445"/>
    <lineage>
        <taxon>Eukaryota</taxon>
        <taxon>Metazoa</taxon>
        <taxon>Ecdysozoa</taxon>
        <taxon>Nematoda</taxon>
        <taxon>Chromadorea</taxon>
        <taxon>Rhabditida</taxon>
        <taxon>Tylenchina</taxon>
        <taxon>Panagrolaimomorpha</taxon>
        <taxon>Panagrolaimoidea</taxon>
        <taxon>Panagrolaimidae</taxon>
        <taxon>Panagrolaimus</taxon>
    </lineage>
</organism>